<evidence type="ECO:0000313" key="4">
    <source>
        <dbReference type="EMBL" id="CAD7661005.1"/>
    </source>
</evidence>
<dbReference type="FunFam" id="1.20.1270.50:FF:000002">
    <property type="entry name" value="Alpha-mannosidase"/>
    <property type="match status" value="1"/>
</dbReference>
<feature type="non-terminal residue" evidence="4">
    <location>
        <position position="1"/>
    </location>
</feature>
<name>A0A7R9QX06_9ACAR</name>
<accession>A0A7R9QX06</accession>
<feature type="domain" description="Glycoside hydrolase family 38 N-terminal" evidence="3">
    <location>
        <begin position="1"/>
        <end position="226"/>
    </location>
</feature>
<dbReference type="EMBL" id="OC936928">
    <property type="protein sequence ID" value="CAD7661005.1"/>
    <property type="molecule type" value="Genomic_DNA"/>
</dbReference>
<dbReference type="GO" id="GO:0004559">
    <property type="term" value="F:alpha-mannosidase activity"/>
    <property type="evidence" value="ECO:0007669"/>
    <property type="project" value="InterPro"/>
</dbReference>
<dbReference type="PANTHER" id="PTHR11607:SF3">
    <property type="entry name" value="LYSOSOMAL ALPHA-MANNOSIDASE"/>
    <property type="match status" value="1"/>
</dbReference>
<dbReference type="Proteomes" id="UP000728032">
    <property type="component" value="Unassembled WGS sequence"/>
</dbReference>
<evidence type="ECO:0000256" key="2">
    <source>
        <dbReference type="ARBA" id="ARBA00023295"/>
    </source>
</evidence>
<dbReference type="InterPro" id="IPR027291">
    <property type="entry name" value="Glyco_hydro_38_N_sf"/>
</dbReference>
<dbReference type="InterPro" id="IPR037094">
    <property type="entry name" value="Glyco_hydro_38_cen_sf"/>
</dbReference>
<dbReference type="AlphaFoldDB" id="A0A7R9QX06"/>
<dbReference type="Pfam" id="PF01074">
    <property type="entry name" value="Glyco_hydro_38N"/>
    <property type="match status" value="1"/>
</dbReference>
<keyword evidence="2" id="KW-0326">Glycosidase</keyword>
<evidence type="ECO:0000256" key="1">
    <source>
        <dbReference type="ARBA" id="ARBA00022801"/>
    </source>
</evidence>
<protein>
    <recommendedName>
        <fullName evidence="3">Glycoside hydrolase family 38 N-terminal domain-containing protein</fullName>
    </recommendedName>
</protein>
<dbReference type="InterPro" id="IPR000602">
    <property type="entry name" value="Glyco_hydro_38_N"/>
</dbReference>
<sequence>MNDEAAAHYQSIVDQMTWGHRRLQDAFGTCGIPKIGWQIDPFGHSREQASIFAQIGFDAVFFARLDYEDKKKRVAEKSMELIWQGSDDLGSASDIFTHAMEMGYGPAPGFNWDLANGGSDDPIIDDPESEDYNVDKTVDRLFTYAKVYSNYYATNNVLFPMGTDFYYQDANMWFKNMDKLIKYANQRKSKGSNINVFYSTPTCYLHGVHMANHTFPTKKDDFFPYASNTHSYWTGYFTSRPAIKRYEKVGNNFLQVCKQLDVLTQGNGKNEALVTPLREWMG</sequence>
<evidence type="ECO:0000259" key="3">
    <source>
        <dbReference type="Pfam" id="PF01074"/>
    </source>
</evidence>
<dbReference type="EMBL" id="CAJPVJ010022103">
    <property type="protein sequence ID" value="CAG2178141.1"/>
    <property type="molecule type" value="Genomic_DNA"/>
</dbReference>
<proteinExistence type="predicted"/>
<gene>
    <name evidence="4" type="ORF">ONB1V03_LOCUS17567</name>
</gene>
<dbReference type="InterPro" id="IPR050843">
    <property type="entry name" value="Glycosyl_Hydrlase_38"/>
</dbReference>
<dbReference type="SUPFAM" id="SSF88713">
    <property type="entry name" value="Glycoside hydrolase/deacetylase"/>
    <property type="match status" value="1"/>
</dbReference>
<dbReference type="SUPFAM" id="SSF88688">
    <property type="entry name" value="Families 57/38 glycoside transferase middle domain"/>
    <property type="match status" value="1"/>
</dbReference>
<reference evidence="4" key="1">
    <citation type="submission" date="2020-11" db="EMBL/GenBank/DDBJ databases">
        <authorList>
            <person name="Tran Van P."/>
        </authorList>
    </citation>
    <scope>NUCLEOTIDE SEQUENCE</scope>
</reference>
<keyword evidence="5" id="KW-1185">Reference proteome</keyword>
<keyword evidence="1" id="KW-0378">Hydrolase</keyword>
<dbReference type="Gene3D" id="1.20.1270.50">
    <property type="entry name" value="Glycoside hydrolase family 38, central domain"/>
    <property type="match status" value="1"/>
</dbReference>
<organism evidence="4">
    <name type="scientific">Oppiella nova</name>
    <dbReference type="NCBI Taxonomy" id="334625"/>
    <lineage>
        <taxon>Eukaryota</taxon>
        <taxon>Metazoa</taxon>
        <taxon>Ecdysozoa</taxon>
        <taxon>Arthropoda</taxon>
        <taxon>Chelicerata</taxon>
        <taxon>Arachnida</taxon>
        <taxon>Acari</taxon>
        <taxon>Acariformes</taxon>
        <taxon>Sarcoptiformes</taxon>
        <taxon>Oribatida</taxon>
        <taxon>Brachypylina</taxon>
        <taxon>Oppioidea</taxon>
        <taxon>Oppiidae</taxon>
        <taxon>Oppiella</taxon>
    </lineage>
</organism>
<dbReference type="Gene3D" id="3.20.110.10">
    <property type="entry name" value="Glycoside hydrolase 38, N terminal domain"/>
    <property type="match status" value="1"/>
</dbReference>
<dbReference type="InterPro" id="IPR028995">
    <property type="entry name" value="Glyco_hydro_57/38_cen_sf"/>
</dbReference>
<dbReference type="GO" id="GO:0006013">
    <property type="term" value="P:mannose metabolic process"/>
    <property type="evidence" value="ECO:0007669"/>
    <property type="project" value="InterPro"/>
</dbReference>
<dbReference type="InterPro" id="IPR011330">
    <property type="entry name" value="Glyco_hydro/deAcase_b/a-brl"/>
</dbReference>
<dbReference type="GO" id="GO:0005764">
    <property type="term" value="C:lysosome"/>
    <property type="evidence" value="ECO:0007669"/>
    <property type="project" value="TreeGrafter"/>
</dbReference>
<dbReference type="OrthoDB" id="6503025at2759"/>
<dbReference type="PANTHER" id="PTHR11607">
    <property type="entry name" value="ALPHA-MANNOSIDASE"/>
    <property type="match status" value="1"/>
</dbReference>
<evidence type="ECO:0000313" key="5">
    <source>
        <dbReference type="Proteomes" id="UP000728032"/>
    </source>
</evidence>